<evidence type="ECO:0000256" key="1">
    <source>
        <dbReference type="ARBA" id="ARBA00003741"/>
    </source>
</evidence>
<comment type="catalytic activity">
    <reaction evidence="8 9">
        <text>L-2,4-diaminobutanoate + acetyl-CoA = (2S)-4-acetamido-2-aminobutanoate + CoA + H(+)</text>
        <dbReference type="Rhea" id="RHEA:16901"/>
        <dbReference type="ChEBI" id="CHEBI:15378"/>
        <dbReference type="ChEBI" id="CHEBI:57287"/>
        <dbReference type="ChEBI" id="CHEBI:57288"/>
        <dbReference type="ChEBI" id="CHEBI:58761"/>
        <dbReference type="ChEBI" id="CHEBI:58929"/>
        <dbReference type="EC" id="2.3.1.178"/>
    </reaction>
</comment>
<dbReference type="GO" id="GO:0019491">
    <property type="term" value="P:ectoine biosynthetic process"/>
    <property type="evidence" value="ECO:0007669"/>
    <property type="project" value="UniProtKB-UniPathway"/>
</dbReference>
<evidence type="ECO:0000256" key="9">
    <source>
        <dbReference type="RuleBase" id="RU365045"/>
    </source>
</evidence>
<dbReference type="EC" id="2.3.1.178" evidence="4 9"/>
<evidence type="ECO:0000256" key="5">
    <source>
        <dbReference type="ARBA" id="ARBA00017935"/>
    </source>
</evidence>
<comment type="pathway">
    <text evidence="2 9">Amine and polyamine biosynthesis; ectoine biosynthesis; L-ectoine from L-aspartate 4-semialdehyde: step 2/3.</text>
</comment>
<dbReference type="Proteomes" id="UP000295560">
    <property type="component" value="Unassembled WGS sequence"/>
</dbReference>
<comment type="function">
    <text evidence="1 9">Catalyzes the acetylation of L-2,4-diaminobutyrate (DABA) to gamma-N-acetyl-alpha,gamma-diaminobutyric acid (ADABA) with acetyl coenzyme A.</text>
</comment>
<evidence type="ECO:0000256" key="4">
    <source>
        <dbReference type="ARBA" id="ARBA00012355"/>
    </source>
</evidence>
<dbReference type="PROSITE" id="PS51186">
    <property type="entry name" value="GNAT"/>
    <property type="match status" value="1"/>
</dbReference>
<dbReference type="GO" id="GO:0033816">
    <property type="term" value="F:diaminobutyrate acetyltransferase activity"/>
    <property type="evidence" value="ECO:0007669"/>
    <property type="project" value="UniProtKB-EC"/>
</dbReference>
<keyword evidence="7 9" id="KW-0012">Acyltransferase</keyword>
<name>A0A4R1HGQ6_PSEEN</name>
<gene>
    <name evidence="9" type="primary">ectA</name>
    <name evidence="11" type="ORF">EV378_3989</name>
</gene>
<protein>
    <recommendedName>
        <fullName evidence="5 9">L-2,4-diaminobutyric acid acetyltransferase</fullName>
        <shortName evidence="9">DABA acetyltransferase</shortName>
        <ecNumber evidence="4 9">2.3.1.178</ecNumber>
    </recommendedName>
</protein>
<keyword evidence="12" id="KW-1185">Reference proteome</keyword>
<evidence type="ECO:0000256" key="2">
    <source>
        <dbReference type="ARBA" id="ARBA00004978"/>
    </source>
</evidence>
<dbReference type="NCBIfam" id="TIGR02406">
    <property type="entry name" value="ectoine_EctA"/>
    <property type="match status" value="1"/>
</dbReference>
<accession>A0A4R1HGQ6</accession>
<proteinExistence type="inferred from homology"/>
<keyword evidence="6 9" id="KW-0808">Transferase</keyword>
<dbReference type="UniPathway" id="UPA00067">
    <property type="reaction ID" value="UER00122"/>
</dbReference>
<dbReference type="Pfam" id="PF00583">
    <property type="entry name" value="Acetyltransf_1"/>
    <property type="match status" value="1"/>
</dbReference>
<dbReference type="InterPro" id="IPR016181">
    <property type="entry name" value="Acyl_CoA_acyltransferase"/>
</dbReference>
<evidence type="ECO:0000313" key="11">
    <source>
        <dbReference type="EMBL" id="TCK20041.1"/>
    </source>
</evidence>
<evidence type="ECO:0000256" key="3">
    <source>
        <dbReference type="ARBA" id="ARBA00010712"/>
    </source>
</evidence>
<comment type="similarity">
    <text evidence="3 9">Belongs to the acetyltransferase family. EctA subfamily.</text>
</comment>
<evidence type="ECO:0000259" key="10">
    <source>
        <dbReference type="PROSITE" id="PS51186"/>
    </source>
</evidence>
<dbReference type="InterPro" id="IPR012772">
    <property type="entry name" value="Ectoine_EctA"/>
</dbReference>
<dbReference type="AlphaFoldDB" id="A0A4R1HGQ6"/>
<dbReference type="EMBL" id="SMFZ01000002">
    <property type="protein sequence ID" value="TCK20041.1"/>
    <property type="molecule type" value="Genomic_DNA"/>
</dbReference>
<dbReference type="SUPFAM" id="SSF55729">
    <property type="entry name" value="Acyl-CoA N-acyltransferases (Nat)"/>
    <property type="match status" value="1"/>
</dbReference>
<reference evidence="11 12" key="1">
    <citation type="submission" date="2019-03" db="EMBL/GenBank/DDBJ databases">
        <title>Sequencing the genomes of 1000 actinobacteria strains.</title>
        <authorList>
            <person name="Klenk H.-P."/>
        </authorList>
    </citation>
    <scope>NUCLEOTIDE SEQUENCE [LARGE SCALE GENOMIC DNA]</scope>
    <source>
        <strain evidence="11 12">DSM 44969</strain>
    </source>
</reference>
<feature type="domain" description="N-acetyltransferase" evidence="10">
    <location>
        <begin position="26"/>
        <end position="179"/>
    </location>
</feature>
<evidence type="ECO:0000256" key="8">
    <source>
        <dbReference type="ARBA" id="ARBA00048924"/>
    </source>
</evidence>
<evidence type="ECO:0000256" key="7">
    <source>
        <dbReference type="ARBA" id="ARBA00023315"/>
    </source>
</evidence>
<sequence length="182" mass="19618">MRLLVSVDMTAPEKAERRKADPGSDIVIGSPSVADGVRMWELAVASGVLDAKPRYAYALWCRDFAQTSVVARRDGDVVGYVTGYMRPEAPTTVFVWQVCVSSAAQGAGVGGRMLDAVFAAAPGADRMETTITPDNESSIALFTAFAKRQGLTIDNTELFGRDLLGDEHEPEFLYSIRPAIKG</sequence>
<dbReference type="CDD" id="cd04301">
    <property type="entry name" value="NAT_SF"/>
    <property type="match status" value="1"/>
</dbReference>
<dbReference type="Gene3D" id="3.40.630.30">
    <property type="match status" value="1"/>
</dbReference>
<evidence type="ECO:0000256" key="6">
    <source>
        <dbReference type="ARBA" id="ARBA00022679"/>
    </source>
</evidence>
<evidence type="ECO:0000313" key="12">
    <source>
        <dbReference type="Proteomes" id="UP000295560"/>
    </source>
</evidence>
<organism evidence="11 12">
    <name type="scientific">Pseudonocardia endophytica</name>
    <dbReference type="NCBI Taxonomy" id="401976"/>
    <lineage>
        <taxon>Bacteria</taxon>
        <taxon>Bacillati</taxon>
        <taxon>Actinomycetota</taxon>
        <taxon>Actinomycetes</taxon>
        <taxon>Pseudonocardiales</taxon>
        <taxon>Pseudonocardiaceae</taxon>
        <taxon>Pseudonocardia</taxon>
    </lineage>
</organism>
<comment type="caution">
    <text evidence="11">The sequence shown here is derived from an EMBL/GenBank/DDBJ whole genome shotgun (WGS) entry which is preliminary data.</text>
</comment>
<dbReference type="InterPro" id="IPR000182">
    <property type="entry name" value="GNAT_dom"/>
</dbReference>